<keyword evidence="5" id="KW-0539">Nucleus</keyword>
<evidence type="ECO:0000256" key="4">
    <source>
        <dbReference type="ARBA" id="ARBA00023186"/>
    </source>
</evidence>
<feature type="domain" description="J" evidence="9">
    <location>
        <begin position="11"/>
        <end position="76"/>
    </location>
</feature>
<dbReference type="SUPFAM" id="SSF54928">
    <property type="entry name" value="RNA-binding domain, RBD"/>
    <property type="match status" value="1"/>
</dbReference>
<comment type="function">
    <text evidence="6">May negatively affect PAX8-induced thyroglobulin/TG transcription.</text>
</comment>
<evidence type="ECO:0000313" key="11">
    <source>
        <dbReference type="Proteomes" id="UP000694561"/>
    </source>
</evidence>
<keyword evidence="11" id="KW-1185">Reference proteome</keyword>
<protein>
    <recommendedName>
        <fullName evidence="7">DnaJ homolog subfamily C member 17</fullName>
    </recommendedName>
</protein>
<dbReference type="CDD" id="cd12429">
    <property type="entry name" value="RRM_DNAJC17"/>
    <property type="match status" value="1"/>
</dbReference>
<sequence length="388" mass="43318">MAVTKELLQMDLYALLGIEEKAMDKEIKKAYRQKALSCHPDKNPDNPRAAELFHQLSQALEVLTDAAARAAYDKVRKAKKQAAERTQKLDERRKKVKLDLEARERQAQAHGSDEEEEEESRSTGTLEQEIKRLREEGSRQLEEQQRVIQEQIRQEREQRLRGMAENPGSKGTPKLKLKWKSKSQGGYSRDVLLRLFQKYGEVLNLVLSSKKAGTAVVEFATIKAAVSAMWGFGGYRQPCLSRGGIQFCRPSELRCPHSPGISGPAQSQDFPEPLQLPGVEAQRVKGWTGEYSGDGFISCCLAPHPPPSPGSQHASRLEPSHCLLPFPHSPVRKLTWRTRKVRASAHHCMKFAVLCLEDESAGSGSFCGGSESYFVADWSDGTRTGCCI</sequence>
<dbReference type="Proteomes" id="UP000694561">
    <property type="component" value="Unplaced"/>
</dbReference>
<evidence type="ECO:0000256" key="8">
    <source>
        <dbReference type="SAM" id="MobiDB-lite"/>
    </source>
</evidence>
<evidence type="ECO:0000256" key="7">
    <source>
        <dbReference type="ARBA" id="ARBA00074360"/>
    </source>
</evidence>
<dbReference type="GO" id="GO:0005737">
    <property type="term" value="C:cytoplasm"/>
    <property type="evidence" value="ECO:0007669"/>
    <property type="project" value="UniProtKB-SubCell"/>
</dbReference>
<dbReference type="SUPFAM" id="SSF46565">
    <property type="entry name" value="Chaperone J-domain"/>
    <property type="match status" value="1"/>
</dbReference>
<evidence type="ECO:0000256" key="5">
    <source>
        <dbReference type="ARBA" id="ARBA00023242"/>
    </source>
</evidence>
<evidence type="ECO:0000256" key="2">
    <source>
        <dbReference type="ARBA" id="ARBA00004496"/>
    </source>
</evidence>
<evidence type="ECO:0000256" key="1">
    <source>
        <dbReference type="ARBA" id="ARBA00004123"/>
    </source>
</evidence>
<dbReference type="GeneTree" id="ENSGT00940000155132"/>
<keyword evidence="4" id="KW-0143">Chaperone</keyword>
<dbReference type="GO" id="GO:0005681">
    <property type="term" value="C:spliceosomal complex"/>
    <property type="evidence" value="ECO:0007669"/>
    <property type="project" value="TreeGrafter"/>
</dbReference>
<dbReference type="Ensembl" id="ENSMMNT00015009137.1">
    <property type="protein sequence ID" value="ENSMMNP00015008370.1"/>
    <property type="gene ID" value="ENSMMNG00015006193.1"/>
</dbReference>
<proteinExistence type="predicted"/>
<evidence type="ECO:0000256" key="3">
    <source>
        <dbReference type="ARBA" id="ARBA00022490"/>
    </source>
</evidence>
<evidence type="ECO:0000256" key="6">
    <source>
        <dbReference type="ARBA" id="ARBA00053783"/>
    </source>
</evidence>
<dbReference type="InterPro" id="IPR035979">
    <property type="entry name" value="RBD_domain_sf"/>
</dbReference>
<evidence type="ECO:0000313" key="10">
    <source>
        <dbReference type="Ensembl" id="ENSMMNP00015008370.1"/>
    </source>
</evidence>
<dbReference type="FunFam" id="1.10.287.110:FF:000059">
    <property type="entry name" value="dnaJ homolog subfamily C member 17"/>
    <property type="match status" value="1"/>
</dbReference>
<comment type="subcellular location">
    <subcellularLocation>
        <location evidence="2">Cytoplasm</location>
    </subcellularLocation>
    <subcellularLocation>
        <location evidence="1">Nucleus</location>
    </subcellularLocation>
</comment>
<dbReference type="Gene3D" id="3.30.70.330">
    <property type="match status" value="1"/>
</dbReference>
<dbReference type="InterPro" id="IPR036869">
    <property type="entry name" value="J_dom_sf"/>
</dbReference>
<evidence type="ECO:0000259" key="9">
    <source>
        <dbReference type="PROSITE" id="PS50076"/>
    </source>
</evidence>
<reference evidence="10" key="1">
    <citation type="submission" date="2025-08" db="UniProtKB">
        <authorList>
            <consortium name="Ensembl"/>
        </authorList>
    </citation>
    <scope>IDENTIFICATION</scope>
</reference>
<keyword evidence="3" id="KW-0963">Cytoplasm</keyword>
<dbReference type="GO" id="GO:0000390">
    <property type="term" value="P:spliceosomal complex disassembly"/>
    <property type="evidence" value="ECO:0007669"/>
    <property type="project" value="TreeGrafter"/>
</dbReference>
<dbReference type="PANTHER" id="PTHR44313">
    <property type="entry name" value="DNAJ HOMOLOG SUBFAMILY C MEMBER 17"/>
    <property type="match status" value="1"/>
</dbReference>
<reference evidence="10" key="2">
    <citation type="submission" date="2025-09" db="UniProtKB">
        <authorList>
            <consortium name="Ensembl"/>
        </authorList>
    </citation>
    <scope>IDENTIFICATION</scope>
</reference>
<dbReference type="InterPro" id="IPR000504">
    <property type="entry name" value="RRM_dom"/>
</dbReference>
<feature type="compositionally biased region" description="Basic and acidic residues" evidence="8">
    <location>
        <begin position="76"/>
        <end position="107"/>
    </location>
</feature>
<dbReference type="PRINTS" id="PR00625">
    <property type="entry name" value="JDOMAIN"/>
</dbReference>
<dbReference type="AlphaFoldDB" id="A0A8C6AYJ4"/>
<accession>A0A8C6AYJ4</accession>
<dbReference type="GO" id="GO:0003723">
    <property type="term" value="F:RNA binding"/>
    <property type="evidence" value="ECO:0007669"/>
    <property type="project" value="InterPro"/>
</dbReference>
<dbReference type="InterPro" id="IPR052094">
    <property type="entry name" value="Pre-mRNA-splicing_ERAD"/>
</dbReference>
<dbReference type="InterPro" id="IPR012677">
    <property type="entry name" value="Nucleotide-bd_a/b_plait_sf"/>
</dbReference>
<dbReference type="Pfam" id="PF00226">
    <property type="entry name" value="DnaJ"/>
    <property type="match status" value="1"/>
</dbReference>
<dbReference type="InterPro" id="IPR034254">
    <property type="entry name" value="DNAJC17_RRM"/>
</dbReference>
<dbReference type="Pfam" id="PF00076">
    <property type="entry name" value="RRM_1"/>
    <property type="match status" value="1"/>
</dbReference>
<dbReference type="PROSITE" id="PS50076">
    <property type="entry name" value="DNAJ_2"/>
    <property type="match status" value="1"/>
</dbReference>
<dbReference type="Gene3D" id="1.10.287.110">
    <property type="entry name" value="DnaJ domain"/>
    <property type="match status" value="1"/>
</dbReference>
<dbReference type="InterPro" id="IPR001623">
    <property type="entry name" value="DnaJ_domain"/>
</dbReference>
<name>A0A8C6AYJ4_MONMO</name>
<dbReference type="CDD" id="cd06257">
    <property type="entry name" value="DnaJ"/>
    <property type="match status" value="1"/>
</dbReference>
<feature type="region of interest" description="Disordered" evidence="8">
    <location>
        <begin position="76"/>
        <end position="127"/>
    </location>
</feature>
<dbReference type="PANTHER" id="PTHR44313:SF1">
    <property type="entry name" value="DNAJ HOMOLOG SUBFAMILY C MEMBER 17"/>
    <property type="match status" value="1"/>
</dbReference>
<gene>
    <name evidence="10" type="primary">DNAJC17</name>
</gene>
<organism evidence="10 11">
    <name type="scientific">Monodon monoceros</name>
    <name type="common">Narwhal</name>
    <name type="synonym">Ceratodon monodon</name>
    <dbReference type="NCBI Taxonomy" id="40151"/>
    <lineage>
        <taxon>Eukaryota</taxon>
        <taxon>Metazoa</taxon>
        <taxon>Chordata</taxon>
        <taxon>Craniata</taxon>
        <taxon>Vertebrata</taxon>
        <taxon>Euteleostomi</taxon>
        <taxon>Mammalia</taxon>
        <taxon>Eutheria</taxon>
        <taxon>Laurasiatheria</taxon>
        <taxon>Artiodactyla</taxon>
        <taxon>Whippomorpha</taxon>
        <taxon>Cetacea</taxon>
        <taxon>Odontoceti</taxon>
        <taxon>Monodontidae</taxon>
        <taxon>Monodon</taxon>
    </lineage>
</organism>
<dbReference type="SMART" id="SM00271">
    <property type="entry name" value="DnaJ"/>
    <property type="match status" value="1"/>
</dbReference>